<dbReference type="InterPro" id="IPR000873">
    <property type="entry name" value="AMP-dep_synth/lig_dom"/>
</dbReference>
<dbReference type="Pfam" id="PF00501">
    <property type="entry name" value="AMP-binding"/>
    <property type="match status" value="1"/>
</dbReference>
<gene>
    <name evidence="3" type="ORF">WP3W19E03_33080</name>
</gene>
<proteinExistence type="predicted"/>
<dbReference type="GO" id="GO:0016874">
    <property type="term" value="F:ligase activity"/>
    <property type="evidence" value="ECO:0007669"/>
    <property type="project" value="UniProtKB-KW"/>
</dbReference>
<dbReference type="EMBL" id="AP022038">
    <property type="protein sequence ID" value="BBR40783.1"/>
    <property type="molecule type" value="Genomic_DNA"/>
</dbReference>
<name>A0A6S5DGX2_AERVE</name>
<accession>A0A6S5DGX2</accession>
<dbReference type="InterPro" id="IPR045851">
    <property type="entry name" value="AMP-bd_C_sf"/>
</dbReference>
<dbReference type="Pfam" id="PF23562">
    <property type="entry name" value="AMP-binding_C_3"/>
    <property type="match status" value="1"/>
</dbReference>
<dbReference type="InterPro" id="IPR042099">
    <property type="entry name" value="ANL_N_sf"/>
</dbReference>
<dbReference type="CDD" id="cd05907">
    <property type="entry name" value="VL_LC_FACS_like"/>
    <property type="match status" value="1"/>
</dbReference>
<feature type="domain" description="AMP-dependent synthetase/ligase" evidence="2">
    <location>
        <begin position="9"/>
        <end position="347"/>
    </location>
</feature>
<dbReference type="PANTHER" id="PTHR43767:SF8">
    <property type="entry name" value="LONG-CHAIN-FATTY-ACID--COA LIGASE"/>
    <property type="match status" value="1"/>
</dbReference>
<dbReference type="InterPro" id="IPR020845">
    <property type="entry name" value="AMP-binding_CS"/>
</dbReference>
<reference evidence="3 4" key="1">
    <citation type="submission" date="2019-12" db="EMBL/GenBank/DDBJ databases">
        <title>complete genome sequences of Aeromonas veronii str. WP3-W19-ESBL-03 isolated from wastewater treatment plant effluent.</title>
        <authorList>
            <person name="Sekizuka T."/>
            <person name="Itokawa K."/>
            <person name="Yatsu K."/>
            <person name="Inamine Y."/>
            <person name="Kuroda M."/>
        </authorList>
    </citation>
    <scope>NUCLEOTIDE SEQUENCE [LARGE SCALE GENOMIC DNA]</scope>
    <source>
        <strain evidence="3 4">WP3-W19-ESBL-03</strain>
    </source>
</reference>
<keyword evidence="1" id="KW-0436">Ligase</keyword>
<dbReference type="PANTHER" id="PTHR43767">
    <property type="entry name" value="LONG-CHAIN-FATTY-ACID--COA LIGASE"/>
    <property type="match status" value="1"/>
</dbReference>
<evidence type="ECO:0000256" key="1">
    <source>
        <dbReference type="ARBA" id="ARBA00022598"/>
    </source>
</evidence>
<evidence type="ECO:0000259" key="2">
    <source>
        <dbReference type="Pfam" id="PF00501"/>
    </source>
</evidence>
<dbReference type="Proteomes" id="UP000515442">
    <property type="component" value="Chromosome"/>
</dbReference>
<protein>
    <submittedName>
        <fullName evidence="3">Long-chain acyl-CoA synthetase</fullName>
    </submittedName>
</protein>
<organism evidence="3 4">
    <name type="scientific">Aeromonas veronii</name>
    <dbReference type="NCBI Taxonomy" id="654"/>
    <lineage>
        <taxon>Bacteria</taxon>
        <taxon>Pseudomonadati</taxon>
        <taxon>Pseudomonadota</taxon>
        <taxon>Gammaproteobacteria</taxon>
        <taxon>Aeromonadales</taxon>
        <taxon>Aeromonadaceae</taxon>
        <taxon>Aeromonas</taxon>
    </lineage>
</organism>
<dbReference type="SUPFAM" id="SSF56801">
    <property type="entry name" value="Acetyl-CoA synthetase-like"/>
    <property type="match status" value="1"/>
</dbReference>
<dbReference type="AlphaFoldDB" id="A0A6S5DGX2"/>
<dbReference type="PROSITE" id="PS00455">
    <property type="entry name" value="AMP_BINDING"/>
    <property type="match status" value="1"/>
</dbReference>
<dbReference type="RefSeq" id="WP_182938045.1">
    <property type="nucleotide sequence ID" value="NZ_AP022038.1"/>
</dbReference>
<sequence length="503" mass="54139">MSLFDAIAKHAHEDPQSPALLSSQQRLDYQALWQQIQRLANQLQQLDISRLALQLDNGLPWALLDLACTKAGIVVIPVPHFFSLEQQEWLLESSGADALVGPYHQGWHAAEPLTLITGPHVEQTVPLWRHTPTNRPALPKGTAKITYTSGTTGQPKGVCLSLSQMMAVSHALAERVTPAKVEKHLTLLPLATLLENITGLYVPLLTGACSRIPSLGELGFTGSSSLNGAMLGEALLRWPTHSLVLVPELLRLLLALCTNTPALTQQLKSLRFIAVGGGKVAPDLIKHARQLGLPVYEGYGLSECGSVVALNSPDADKPGSVGRPLPHCQVTIASDGEIMVSGSAMLGYLGSSEPAPEQIAAGEPSAIQIATGDLGHLDDEGYLHITGRKKNVQITAFGRNFSPEWVEAEAQLCPAIARIVVFGDGQPANVALIQPLLGKEADLPRQIAGLNQRLPDYARLHHWLPVALDQHPGLLTANGRPRRNEIYQHFSQQISQCLTGESS</sequence>
<dbReference type="Gene3D" id="3.30.300.30">
    <property type="match status" value="1"/>
</dbReference>
<evidence type="ECO:0000313" key="4">
    <source>
        <dbReference type="Proteomes" id="UP000515442"/>
    </source>
</evidence>
<evidence type="ECO:0000313" key="3">
    <source>
        <dbReference type="EMBL" id="BBR40783.1"/>
    </source>
</evidence>
<dbReference type="InterPro" id="IPR050237">
    <property type="entry name" value="ATP-dep_AMP-bd_enzyme"/>
</dbReference>
<dbReference type="Gene3D" id="3.40.50.12780">
    <property type="entry name" value="N-terminal domain of ligase-like"/>
    <property type="match status" value="1"/>
</dbReference>